<comment type="caution">
    <text evidence="2">The sequence shown here is derived from an EMBL/GenBank/DDBJ whole genome shotgun (WGS) entry which is preliminary data.</text>
</comment>
<proteinExistence type="predicted"/>
<dbReference type="AlphaFoldDB" id="A0A2N5VZF0"/>
<name>A0A2N5VZF0_9BASI</name>
<dbReference type="EMBL" id="PGCJ01000033">
    <property type="protein sequence ID" value="PLW55355.1"/>
    <property type="molecule type" value="Genomic_DNA"/>
</dbReference>
<keyword evidence="3" id="KW-1185">Reference proteome</keyword>
<organism evidence="2 3">
    <name type="scientific">Puccinia coronata f. sp. avenae</name>
    <dbReference type="NCBI Taxonomy" id="200324"/>
    <lineage>
        <taxon>Eukaryota</taxon>
        <taxon>Fungi</taxon>
        <taxon>Dikarya</taxon>
        <taxon>Basidiomycota</taxon>
        <taxon>Pucciniomycotina</taxon>
        <taxon>Pucciniomycetes</taxon>
        <taxon>Pucciniales</taxon>
        <taxon>Pucciniaceae</taxon>
        <taxon>Puccinia</taxon>
    </lineage>
</organism>
<accession>A0A2N5VZF0</accession>
<evidence type="ECO:0000256" key="1">
    <source>
        <dbReference type="SAM" id="MobiDB-lite"/>
    </source>
</evidence>
<sequence>MKKEKTAKKRVLKESGSKKAKRFKKADSDDIENSDSEEGEFVCKDNDDEGNKNKSHELEADSINLNEENKLSESHLFALAKGGGTVLVEVITNPF</sequence>
<feature type="compositionally biased region" description="Acidic residues" evidence="1">
    <location>
        <begin position="29"/>
        <end position="40"/>
    </location>
</feature>
<dbReference type="Proteomes" id="UP000235388">
    <property type="component" value="Unassembled WGS sequence"/>
</dbReference>
<gene>
    <name evidence="2" type="ORF">PCANC_02340</name>
</gene>
<feature type="compositionally biased region" description="Basic and acidic residues" evidence="1">
    <location>
        <begin position="41"/>
        <end position="58"/>
    </location>
</feature>
<evidence type="ECO:0000313" key="3">
    <source>
        <dbReference type="Proteomes" id="UP000235388"/>
    </source>
</evidence>
<feature type="compositionally biased region" description="Basic residues" evidence="1">
    <location>
        <begin position="1"/>
        <end position="11"/>
    </location>
</feature>
<evidence type="ECO:0000313" key="2">
    <source>
        <dbReference type="EMBL" id="PLW55355.1"/>
    </source>
</evidence>
<reference evidence="2 3" key="1">
    <citation type="submission" date="2017-11" db="EMBL/GenBank/DDBJ databases">
        <title>De novo assembly and phasing of dikaryotic genomes from two isolates of Puccinia coronata f. sp. avenae, the causal agent of oat crown rust.</title>
        <authorList>
            <person name="Miller M.E."/>
            <person name="Zhang Y."/>
            <person name="Omidvar V."/>
            <person name="Sperschneider J."/>
            <person name="Schwessinger B."/>
            <person name="Raley C."/>
            <person name="Palmer J.M."/>
            <person name="Garnica D."/>
            <person name="Upadhyaya N."/>
            <person name="Rathjen J."/>
            <person name="Taylor J.M."/>
            <person name="Park R.F."/>
            <person name="Dodds P.N."/>
            <person name="Hirsch C.D."/>
            <person name="Kianian S.F."/>
            <person name="Figueroa M."/>
        </authorList>
    </citation>
    <scope>NUCLEOTIDE SEQUENCE [LARGE SCALE GENOMIC DNA]</scope>
    <source>
        <strain evidence="2">12NC29</strain>
    </source>
</reference>
<protein>
    <submittedName>
        <fullName evidence="2">Uncharacterized protein</fullName>
    </submittedName>
</protein>
<feature type="region of interest" description="Disordered" evidence="1">
    <location>
        <begin position="1"/>
        <end position="58"/>
    </location>
</feature>